<dbReference type="Proteomes" id="UP000077115">
    <property type="component" value="Unassembled WGS sequence"/>
</dbReference>
<accession>A0A177W922</accession>
<gene>
    <name evidence="3" type="ORF">BDEG_20696</name>
</gene>
<evidence type="ECO:0000259" key="2">
    <source>
        <dbReference type="PROSITE" id="PS50141"/>
    </source>
</evidence>
<dbReference type="GO" id="GO:0006396">
    <property type="term" value="P:RNA processing"/>
    <property type="evidence" value="ECO:0007669"/>
    <property type="project" value="InterPro"/>
</dbReference>
<sequence length="443" mass="48500">MNVTASSIATAVLSQFNKLPKKGKPTIKSNGLSEWTVLAGIVITSNDLSSPQCVALGTGLKCLPKIMLNHCGLAVNDSHAEVICRRNWQRYMMTQVMDAAQGNPSILELSGQSPIENDQSWPYQLKSGIQFHMYVSQSPCGDASMRALDLATLHKLDKNHSEPYNQLSKFDSSKSMNRSSKRKLSSMNQETLASTEKQSSLENKSTALKTEQISSESKVVRGRSSFTTVGKLRTKPGRADAPPTTIMSCSFSDKIAKWNAIGLGGALLSFLVSPVYLSSLIIGDLFDQERLYASLVTRVMCRHSLSILQSYEDFKWAQSDNSISADAALSWYVGSVPEVIVQGRKQGASKKNGVWPTSSCARICKLEMGKLFMSILHILPDKIRNAALPQGSDHSAVSYRALKSRASAYQKAKNLLYDTGGVLEGWIQNDPSIEAFDVAIPFK</sequence>
<dbReference type="Pfam" id="PF02137">
    <property type="entry name" value="A_deamin"/>
    <property type="match status" value="1"/>
</dbReference>
<dbReference type="PANTHER" id="PTHR10910:SF62">
    <property type="entry name" value="AT07585P-RELATED"/>
    <property type="match status" value="1"/>
</dbReference>
<dbReference type="SMART" id="SM00552">
    <property type="entry name" value="ADEAMc"/>
    <property type="match status" value="1"/>
</dbReference>
<organism evidence="3 4">
    <name type="scientific">Batrachochytrium dendrobatidis (strain JEL423)</name>
    <dbReference type="NCBI Taxonomy" id="403673"/>
    <lineage>
        <taxon>Eukaryota</taxon>
        <taxon>Fungi</taxon>
        <taxon>Fungi incertae sedis</taxon>
        <taxon>Chytridiomycota</taxon>
        <taxon>Chytridiomycota incertae sedis</taxon>
        <taxon>Chytridiomycetes</taxon>
        <taxon>Rhizophydiales</taxon>
        <taxon>Rhizophydiales incertae sedis</taxon>
        <taxon>Batrachochytrium</taxon>
    </lineage>
</organism>
<proteinExistence type="predicted"/>
<dbReference type="VEuPathDB" id="FungiDB:BDEG_20696"/>
<evidence type="ECO:0000313" key="3">
    <source>
        <dbReference type="EMBL" id="OAJ36533.1"/>
    </source>
</evidence>
<name>A0A177W922_BATDL</name>
<dbReference type="GO" id="GO:0003726">
    <property type="term" value="F:double-stranded RNA adenosine deaminase activity"/>
    <property type="evidence" value="ECO:0007669"/>
    <property type="project" value="TreeGrafter"/>
</dbReference>
<feature type="compositionally biased region" description="Polar residues" evidence="1">
    <location>
        <begin position="189"/>
        <end position="214"/>
    </location>
</feature>
<feature type="compositionally biased region" description="Low complexity" evidence="1">
    <location>
        <begin position="168"/>
        <end position="178"/>
    </location>
</feature>
<dbReference type="eggNOG" id="KOG2777">
    <property type="taxonomic scope" value="Eukaryota"/>
</dbReference>
<feature type="domain" description="A to I editase" evidence="2">
    <location>
        <begin position="55"/>
        <end position="417"/>
    </location>
</feature>
<dbReference type="PANTHER" id="PTHR10910">
    <property type="entry name" value="EUKARYOTE SPECIFIC DSRNA BINDING PROTEIN"/>
    <property type="match status" value="1"/>
</dbReference>
<dbReference type="GO" id="GO:0005737">
    <property type="term" value="C:cytoplasm"/>
    <property type="evidence" value="ECO:0007669"/>
    <property type="project" value="TreeGrafter"/>
</dbReference>
<dbReference type="AlphaFoldDB" id="A0A177W922"/>
<dbReference type="PROSITE" id="PS50141">
    <property type="entry name" value="A_DEAMIN_EDITASE"/>
    <property type="match status" value="1"/>
</dbReference>
<dbReference type="GO" id="GO:0008251">
    <property type="term" value="F:tRNA-specific adenosine deaminase activity"/>
    <property type="evidence" value="ECO:0007669"/>
    <property type="project" value="TreeGrafter"/>
</dbReference>
<dbReference type="EMBL" id="DS022300">
    <property type="protein sequence ID" value="OAJ36533.1"/>
    <property type="molecule type" value="Genomic_DNA"/>
</dbReference>
<dbReference type="OrthoDB" id="10268011at2759"/>
<protein>
    <recommendedName>
        <fullName evidence="2">A to I editase domain-containing protein</fullName>
    </recommendedName>
</protein>
<dbReference type="GO" id="GO:0005730">
    <property type="term" value="C:nucleolus"/>
    <property type="evidence" value="ECO:0007669"/>
    <property type="project" value="TreeGrafter"/>
</dbReference>
<dbReference type="GO" id="GO:0003725">
    <property type="term" value="F:double-stranded RNA binding"/>
    <property type="evidence" value="ECO:0007669"/>
    <property type="project" value="TreeGrafter"/>
</dbReference>
<feature type="region of interest" description="Disordered" evidence="1">
    <location>
        <begin position="162"/>
        <end position="214"/>
    </location>
</feature>
<dbReference type="InterPro" id="IPR002466">
    <property type="entry name" value="A_deamin"/>
</dbReference>
<reference evidence="3 4" key="2">
    <citation type="submission" date="2016-05" db="EMBL/GenBank/DDBJ databases">
        <title>Lineage-specific infection strategies underlie the spectrum of fungal disease in amphibians.</title>
        <authorList>
            <person name="Cuomo C.A."/>
            <person name="Farrer R.A."/>
            <person name="James T."/>
            <person name="Longcore J."/>
            <person name="Birren B."/>
        </authorList>
    </citation>
    <scope>NUCLEOTIDE SEQUENCE [LARGE SCALE GENOMIC DNA]</scope>
    <source>
        <strain evidence="3 4">JEL423</strain>
    </source>
</reference>
<evidence type="ECO:0000256" key="1">
    <source>
        <dbReference type="SAM" id="MobiDB-lite"/>
    </source>
</evidence>
<reference evidence="3 4" key="1">
    <citation type="submission" date="2006-10" db="EMBL/GenBank/DDBJ databases">
        <title>The Genome Sequence of Batrachochytrium dendrobatidis JEL423.</title>
        <authorList>
            <consortium name="The Broad Institute Genome Sequencing Platform"/>
            <person name="Birren B."/>
            <person name="Lander E."/>
            <person name="Galagan J."/>
            <person name="Cuomo C."/>
            <person name="Devon K."/>
            <person name="Jaffe D."/>
            <person name="Butler J."/>
            <person name="Alvarez P."/>
            <person name="Gnerre S."/>
            <person name="Grabherr M."/>
            <person name="Kleber M."/>
            <person name="Mauceli E."/>
            <person name="Brockman W."/>
            <person name="Young S."/>
            <person name="LaButti K."/>
            <person name="Sykes S."/>
            <person name="DeCaprio D."/>
            <person name="Crawford M."/>
            <person name="Koehrsen M."/>
            <person name="Engels R."/>
            <person name="Montgomery P."/>
            <person name="Pearson M."/>
            <person name="Howarth C."/>
            <person name="Larson L."/>
            <person name="White J."/>
            <person name="O'Leary S."/>
            <person name="Kodira C."/>
            <person name="Zeng Q."/>
            <person name="Yandava C."/>
            <person name="Alvarado L."/>
            <person name="Longcore J."/>
            <person name="James T."/>
        </authorList>
    </citation>
    <scope>NUCLEOTIDE SEQUENCE [LARGE SCALE GENOMIC DNA]</scope>
    <source>
        <strain evidence="3 4">JEL423</strain>
    </source>
</reference>
<dbReference type="STRING" id="403673.A0A177W922"/>
<evidence type="ECO:0000313" key="4">
    <source>
        <dbReference type="Proteomes" id="UP000077115"/>
    </source>
</evidence>
<dbReference type="GO" id="GO:0006382">
    <property type="term" value="P:adenosine to inosine editing"/>
    <property type="evidence" value="ECO:0007669"/>
    <property type="project" value="TreeGrafter"/>
</dbReference>